<reference evidence="2" key="1">
    <citation type="submission" date="2023-06" db="EMBL/GenBank/DDBJ databases">
        <title>Two Chryseobacterium gambrini strains from China.</title>
        <authorList>
            <person name="Zeng J."/>
            <person name="Wu Y."/>
        </authorList>
    </citation>
    <scope>NUCLEOTIDE SEQUENCE</scope>
    <source>
        <strain evidence="2">SQ219</strain>
    </source>
</reference>
<feature type="domain" description="4Fe4S-binding SPASM" evidence="1">
    <location>
        <begin position="246"/>
        <end position="302"/>
    </location>
</feature>
<dbReference type="Gene3D" id="3.20.20.70">
    <property type="entry name" value="Aldolase class I"/>
    <property type="match status" value="1"/>
</dbReference>
<organism evidence="2 3">
    <name type="scientific">Chryseobacterium gambrini</name>
    <dbReference type="NCBI Taxonomy" id="373672"/>
    <lineage>
        <taxon>Bacteria</taxon>
        <taxon>Pseudomonadati</taxon>
        <taxon>Bacteroidota</taxon>
        <taxon>Flavobacteriia</taxon>
        <taxon>Flavobacteriales</taxon>
        <taxon>Weeksellaceae</taxon>
        <taxon>Chryseobacterium group</taxon>
        <taxon>Chryseobacterium</taxon>
    </lineage>
</organism>
<dbReference type="Proteomes" id="UP001225933">
    <property type="component" value="Unassembled WGS sequence"/>
</dbReference>
<dbReference type="Pfam" id="PF13186">
    <property type="entry name" value="SPASM"/>
    <property type="match status" value="1"/>
</dbReference>
<name>A0AAJ1VL75_9FLAO</name>
<dbReference type="InterPro" id="IPR013785">
    <property type="entry name" value="Aldolase_TIM"/>
</dbReference>
<protein>
    <submittedName>
        <fullName evidence="2">Grasp-with-spasm system SPASM domain peptide maturase</fullName>
    </submittedName>
</protein>
<dbReference type="InterPro" id="IPR023885">
    <property type="entry name" value="4Fe4S-binding_SPASM_dom"/>
</dbReference>
<dbReference type="InterPro" id="IPR058240">
    <property type="entry name" value="rSAM_sf"/>
</dbReference>
<evidence type="ECO:0000313" key="2">
    <source>
        <dbReference type="EMBL" id="MDN4013846.1"/>
    </source>
</evidence>
<comment type="caution">
    <text evidence="2">The sequence shown here is derived from an EMBL/GenBank/DDBJ whole genome shotgun (WGS) entry which is preliminary data.</text>
</comment>
<dbReference type="NCBIfam" id="TIGR04085">
    <property type="entry name" value="rSAM_more_4Fe4S"/>
    <property type="match status" value="1"/>
</dbReference>
<proteinExistence type="predicted"/>
<accession>A0AAJ1VL75</accession>
<dbReference type="EMBL" id="JAUHGV010000020">
    <property type="protein sequence ID" value="MDN4013846.1"/>
    <property type="molecule type" value="Genomic_DNA"/>
</dbReference>
<dbReference type="RefSeq" id="WP_214588491.1">
    <property type="nucleotide sequence ID" value="NZ_JAUHGV010000020.1"/>
</dbReference>
<gene>
    <name evidence="2" type="primary">gwsS</name>
    <name evidence="2" type="ORF">QX233_15335</name>
</gene>
<dbReference type="NCBIfam" id="TIGR04193">
    <property type="entry name" value="SPASM_w_grasp"/>
    <property type="match status" value="1"/>
</dbReference>
<dbReference type="InterPro" id="IPR026497">
    <property type="entry name" value="GRASP-with-SPASM"/>
</dbReference>
<evidence type="ECO:0000259" key="1">
    <source>
        <dbReference type="Pfam" id="PF13186"/>
    </source>
</evidence>
<evidence type="ECO:0000313" key="3">
    <source>
        <dbReference type="Proteomes" id="UP001225933"/>
    </source>
</evidence>
<dbReference type="AlphaFoldDB" id="A0AAJ1VL75"/>
<dbReference type="SUPFAM" id="SSF102114">
    <property type="entry name" value="Radical SAM enzymes"/>
    <property type="match status" value="1"/>
</dbReference>
<sequence>MTYFKTYENCIITFGITRSLISDLQFGNSEFIPNSMAEIIQKLNNNLSIESLLKEYDKDDMDTIKEYLQFLEKKNFGQYCDSHDILCFSPLEKKFYFPEEISNVIIECGQNLTLLYDFLSQNSSFYCKNLCLVFYECLEEKDFLQLKEIITDSNFLNLEIVVKYNSHLNEEFIRILGFEFAKLSKLHIHSAPFNKEVLWEGTNLIDIIFSMQIINTFKACGIVKMEHFGANIQKYTESFNHNSCLHKKISIDSEGNIRNCPSMPQNFGNIKDTTLEKALAHPDFKKYWNLTKDKIEVCKDCEFRYICTDCRAYTERTHTDEEGLDISKPLKCGYNPHTGEWQEWSTNPLKEKAINYYKMEELIKK</sequence>